<dbReference type="Pfam" id="PF01814">
    <property type="entry name" value="Hemerythrin"/>
    <property type="match status" value="1"/>
</dbReference>
<protein>
    <submittedName>
        <fullName evidence="5">Hemerythrin</fullName>
    </submittedName>
</protein>
<dbReference type="SUPFAM" id="SSF47188">
    <property type="entry name" value="Hemerythrin-like"/>
    <property type="match status" value="1"/>
</dbReference>
<accession>A0A4R8MAW5</accession>
<dbReference type="NCBIfam" id="NF033749">
    <property type="entry name" value="bact_hemeryth"/>
    <property type="match status" value="1"/>
</dbReference>
<evidence type="ECO:0000256" key="1">
    <source>
        <dbReference type="ARBA" id="ARBA00010587"/>
    </source>
</evidence>
<dbReference type="RefSeq" id="WP_133956397.1">
    <property type="nucleotide sequence ID" value="NZ_SORI01000003.1"/>
</dbReference>
<keyword evidence="6" id="KW-1185">Reference proteome</keyword>
<dbReference type="InterPro" id="IPR012827">
    <property type="entry name" value="Hemerythrin_metal-bd"/>
</dbReference>
<proteinExistence type="inferred from homology"/>
<dbReference type="AlphaFoldDB" id="A0A4R8MAW5"/>
<evidence type="ECO:0000259" key="4">
    <source>
        <dbReference type="Pfam" id="PF01814"/>
    </source>
</evidence>
<dbReference type="Proteomes" id="UP000295066">
    <property type="component" value="Unassembled WGS sequence"/>
</dbReference>
<comment type="caution">
    <text evidence="5">The sequence shown here is derived from an EMBL/GenBank/DDBJ whole genome shotgun (WGS) entry which is preliminary data.</text>
</comment>
<evidence type="ECO:0000256" key="2">
    <source>
        <dbReference type="ARBA" id="ARBA00022723"/>
    </source>
</evidence>
<dbReference type="PANTHER" id="PTHR37164">
    <property type="entry name" value="BACTERIOHEMERYTHRIN"/>
    <property type="match status" value="1"/>
</dbReference>
<name>A0A4R8MAW5_9BACT</name>
<gene>
    <name evidence="5" type="ORF">C8D99_10349</name>
</gene>
<dbReference type="Gene3D" id="1.20.120.50">
    <property type="entry name" value="Hemerythrin-like"/>
    <property type="match status" value="1"/>
</dbReference>
<dbReference type="InterPro" id="IPR050669">
    <property type="entry name" value="Hemerythrin"/>
</dbReference>
<dbReference type="GO" id="GO:0046872">
    <property type="term" value="F:metal ion binding"/>
    <property type="evidence" value="ECO:0007669"/>
    <property type="project" value="UniProtKB-KW"/>
</dbReference>
<sequence length="139" mass="16328">MTVQWSDDLAIGIGIIDDQHKKLVERIASFSRAVESGDRNRMEDTVNYLIGYAIQHFGAEELIMIRNCYDQFREHRDEHSWFIKEVFDLHRRFAEGEEMTRESAEALRDMLVNWTLDHISVKDKRIAETLNSFGGPLRK</sequence>
<dbReference type="InterPro" id="IPR035938">
    <property type="entry name" value="Hemerythrin-like_sf"/>
</dbReference>
<comment type="similarity">
    <text evidence="1">Belongs to the hemerythrin family.</text>
</comment>
<keyword evidence="2" id="KW-0479">Metal-binding</keyword>
<dbReference type="PANTHER" id="PTHR37164:SF1">
    <property type="entry name" value="BACTERIOHEMERYTHRIN"/>
    <property type="match status" value="1"/>
</dbReference>
<dbReference type="NCBIfam" id="TIGR02481">
    <property type="entry name" value="hemeryth_dom"/>
    <property type="match status" value="1"/>
</dbReference>
<reference evidence="5 6" key="1">
    <citation type="submission" date="2019-03" db="EMBL/GenBank/DDBJ databases">
        <title>Genomic Encyclopedia of Type Strains, Phase IV (KMG-IV): sequencing the most valuable type-strain genomes for metagenomic binning, comparative biology and taxonomic classification.</title>
        <authorList>
            <person name="Goeker M."/>
        </authorList>
    </citation>
    <scope>NUCLEOTIDE SEQUENCE [LARGE SCALE GENOMIC DNA]</scope>
    <source>
        <strain evidence="5 6">DSM 25964</strain>
    </source>
</reference>
<dbReference type="PROSITE" id="PS00550">
    <property type="entry name" value="HEMERYTHRINS"/>
    <property type="match status" value="1"/>
</dbReference>
<dbReference type="OrthoDB" id="9797092at2"/>
<evidence type="ECO:0000313" key="6">
    <source>
        <dbReference type="Proteomes" id="UP000295066"/>
    </source>
</evidence>
<dbReference type="CDD" id="cd12107">
    <property type="entry name" value="Hemerythrin"/>
    <property type="match status" value="1"/>
</dbReference>
<dbReference type="InterPro" id="IPR016131">
    <property type="entry name" value="Haemerythrin_Fe_BS"/>
</dbReference>
<dbReference type="EMBL" id="SORI01000003">
    <property type="protein sequence ID" value="TDY62829.1"/>
    <property type="molecule type" value="Genomic_DNA"/>
</dbReference>
<evidence type="ECO:0000313" key="5">
    <source>
        <dbReference type="EMBL" id="TDY62829.1"/>
    </source>
</evidence>
<feature type="domain" description="Hemerythrin-like" evidence="4">
    <location>
        <begin position="13"/>
        <end position="127"/>
    </location>
</feature>
<organism evidence="5 6">
    <name type="scientific">Aminivibrio pyruvatiphilus</name>
    <dbReference type="NCBI Taxonomy" id="1005740"/>
    <lineage>
        <taxon>Bacteria</taxon>
        <taxon>Thermotogati</taxon>
        <taxon>Synergistota</taxon>
        <taxon>Synergistia</taxon>
        <taxon>Synergistales</taxon>
        <taxon>Aminobacteriaceae</taxon>
        <taxon>Aminivibrio</taxon>
    </lineage>
</organism>
<dbReference type="InterPro" id="IPR012312">
    <property type="entry name" value="Hemerythrin-like"/>
</dbReference>
<keyword evidence="3" id="KW-0408">Iron</keyword>
<evidence type="ECO:0000256" key="3">
    <source>
        <dbReference type="ARBA" id="ARBA00023004"/>
    </source>
</evidence>